<keyword evidence="1" id="KW-0812">Transmembrane</keyword>
<dbReference type="EMBL" id="GFTR01002952">
    <property type="protein sequence ID" value="JAW13474.1"/>
    <property type="molecule type" value="Transcribed_RNA"/>
</dbReference>
<evidence type="ECO:0000256" key="1">
    <source>
        <dbReference type="SAM" id="Phobius"/>
    </source>
</evidence>
<accession>A0A224XQV4</accession>
<proteinExistence type="predicted"/>
<feature type="chain" id="PRO_5012759151" description="Secreted protein" evidence="2">
    <location>
        <begin position="18"/>
        <end position="177"/>
    </location>
</feature>
<evidence type="ECO:0000256" key="2">
    <source>
        <dbReference type="SAM" id="SignalP"/>
    </source>
</evidence>
<evidence type="ECO:0008006" key="4">
    <source>
        <dbReference type="Google" id="ProtNLM"/>
    </source>
</evidence>
<keyword evidence="1" id="KW-1133">Transmembrane helix</keyword>
<feature type="transmembrane region" description="Helical" evidence="1">
    <location>
        <begin position="142"/>
        <end position="160"/>
    </location>
</feature>
<name>A0A224XQV4_9HEMI</name>
<dbReference type="AlphaFoldDB" id="A0A224XQV4"/>
<organism evidence="3">
    <name type="scientific">Panstrongylus lignarius</name>
    <dbReference type="NCBI Taxonomy" id="156445"/>
    <lineage>
        <taxon>Eukaryota</taxon>
        <taxon>Metazoa</taxon>
        <taxon>Ecdysozoa</taxon>
        <taxon>Arthropoda</taxon>
        <taxon>Hexapoda</taxon>
        <taxon>Insecta</taxon>
        <taxon>Pterygota</taxon>
        <taxon>Neoptera</taxon>
        <taxon>Paraneoptera</taxon>
        <taxon>Hemiptera</taxon>
        <taxon>Heteroptera</taxon>
        <taxon>Panheteroptera</taxon>
        <taxon>Cimicomorpha</taxon>
        <taxon>Reduviidae</taxon>
        <taxon>Triatominae</taxon>
        <taxon>Panstrongylus</taxon>
    </lineage>
</organism>
<feature type="transmembrane region" description="Helical" evidence="1">
    <location>
        <begin position="120"/>
        <end position="136"/>
    </location>
</feature>
<keyword evidence="2" id="KW-0732">Signal</keyword>
<evidence type="ECO:0000313" key="3">
    <source>
        <dbReference type="EMBL" id="JAW13474.1"/>
    </source>
</evidence>
<sequence>MKLTLLLLFCGESLSSSQLSFFTVLGIEPAGQTLFVIIGESTPPPPLVSKFVLLSCWDVECGTCGGDGAVVFLTGEAWGSRPLVFRDIMLFTVAVYCEVPFAGCIALPFIFAVNIGLSTFPFLFLSLSLLLPKVIFSFLKEILSFLVLIPPFKLLFSLCIPDSVFPPTFPPNDILSL</sequence>
<keyword evidence="1" id="KW-0472">Membrane</keyword>
<protein>
    <recommendedName>
        <fullName evidence="4">Secreted protein</fullName>
    </recommendedName>
</protein>
<reference evidence="3" key="1">
    <citation type="journal article" date="2018" name="PLoS Negl. Trop. Dis.">
        <title>An insight into the salivary gland and fat body transcriptome of Panstrongylus lignarius (Hemiptera: Heteroptera), the main vector of Chagas disease in Peru.</title>
        <authorList>
            <person name="Nevoa J.C."/>
            <person name="Mendes M.T."/>
            <person name="da Silva M.V."/>
            <person name="Soares S.C."/>
            <person name="Oliveira C.J.F."/>
            <person name="Ribeiro J.M.C."/>
        </authorList>
    </citation>
    <scope>NUCLEOTIDE SEQUENCE</scope>
</reference>
<feature type="signal peptide" evidence="2">
    <location>
        <begin position="1"/>
        <end position="17"/>
    </location>
</feature>